<proteinExistence type="predicted"/>
<sequence length="1448" mass="163107">MTDAKKAKVLTSFIDQFYEEKVGGSQRKLSVAAPTTIQTFDDVKKTLKRIGQNRLGKSLDQARVGKYLRNRLPGIEHSLPKTAQPTLRRLGGEEDGEFMAEHQQQINQLKDACWANLSRKVRFLKKKKHLFGNHLISSPAALVGSSNSKHVCLKQHSCKEIQDDWRVNVESTLISSDTFTKLITDSFLQDAAFGQWDPNQILNEDSGTAKELRSSDLDDGNKDPLNPFNEMFHDLKTDLEATQIGGEVVFEVVATSRSTGGQLCESECVAWDRSLIAADGTEEKFLKDFNLLLQHSNKQVKAIDQRFDVRVLDDEGEWVSSDEDDADEGVVVDNTVPPSPSSNLEVGETVGSDDAGEEVVVSEAECLSDKDDTSMEETPLVTAQPILHYHSVPLQSKYPMAHVISRQVTEEFFSKIDPSFFAPYKFTLDYFQKQACVAIANNGNVFVAAHTSAGKTVIAEFACRFYTQTMKKVFYTSPIKALSNQKYSDFREIFDDVGLVTGDSQINREGQIIIVTTEILQSMLYNDSQEISELGCVVFDEVHYVNNVERGHVWEEILIMLPKHIKVVMLSATVPNYLEFSDWVGRVLDDKVLCINTFMRPVQLEHLLYMDVNNDQTKNFMTIMKGDRGTFNIKGFTALATQLKQSAKNGNKKVGNTGNKSSFAPGNNMAKQAANKAIANHNATKGPNSAGSFDGTHRNLYTTLIRHLHFDKSGNGETKTPMVVFVFSRKQCDNYVAMLHNVDLTTSEEKYHVTNIFTHAKALLDEDNLQLPQLIFVEESCKRGIAMHHSGMLPFLKEVVEIAFSRGYVKVLFATETFAMGINMPTKTAVFDSIEKFDGQAKRLLTSTEYVQMAGRAGRRGLDKAGFVIILCKNKKLPNVDEMQKLLKGQNVSLSSKFLVTTSMVLNVFQRECRSIKDFISKSFAESDTLRIVENIDAERAELNSELDSFVGERCAICETDPNYGTEFLIENNVNLIQARSEYFCLIGPNLPPSQLGNGRIIIVDVPQYNLIHVLAVVSSVRHDKMNLIVLVKKGCVIGKEKPVKMGCLRLEKEQLALYWRLKASFYGNEESVNESMCSGADCQFKVIGDVHMSNLIGVISKSISMEELKQLHHDVIIANKKPIYCESRNMVKIKIKLQGIGAKLTARNQDSSLLLKLKPIEDFDIDIHLTIMKETKLVLKTKKFPCRECAHGCEHYEKSIHIYFIQERLKLLSSKLNVESLEVYEMYENKVKALKKLDFLESQTTALDHSEENTIISFKGRSACRMGSSHVVLTELLYQGLLKDKSPEYIGAMVSIMASQGQRDFAQHPEPDETIERMPVSELEEIKNVFKTTHDYIHDAFVEFQTVNEDYIESYSENMIEVAYLWMKGVSLIDIMKIHTLPEGNIVRNLRKTWDLLNGMQLVLEHMGSRDQAAKIEDMTKKMARGIVFSASLYTVVAEKDNKKVII</sequence>
<protein>
    <submittedName>
        <fullName evidence="2">Helicase ATP-binding domain-containing protein</fullName>
    </submittedName>
</protein>
<dbReference type="Proteomes" id="UP000095286">
    <property type="component" value="Unplaced"/>
</dbReference>
<evidence type="ECO:0000313" key="1">
    <source>
        <dbReference type="Proteomes" id="UP000095286"/>
    </source>
</evidence>
<dbReference type="WBParaSite" id="RSKR_0000916000.1">
    <property type="protein sequence ID" value="RSKR_0000916000.1"/>
    <property type="gene ID" value="RSKR_0000916000"/>
</dbReference>
<reference evidence="2" key="1">
    <citation type="submission" date="2016-11" db="UniProtKB">
        <authorList>
            <consortium name="WormBaseParasite"/>
        </authorList>
    </citation>
    <scope>IDENTIFICATION</scope>
    <source>
        <strain evidence="2">KR3021</strain>
    </source>
</reference>
<evidence type="ECO:0000313" key="2">
    <source>
        <dbReference type="WBParaSite" id="RSKR_0000916000.1"/>
    </source>
</evidence>
<organism evidence="1 2">
    <name type="scientific">Rhabditophanes sp. KR3021</name>
    <dbReference type="NCBI Taxonomy" id="114890"/>
    <lineage>
        <taxon>Eukaryota</taxon>
        <taxon>Metazoa</taxon>
        <taxon>Ecdysozoa</taxon>
        <taxon>Nematoda</taxon>
        <taxon>Chromadorea</taxon>
        <taxon>Rhabditida</taxon>
        <taxon>Tylenchina</taxon>
        <taxon>Panagrolaimomorpha</taxon>
        <taxon>Strongyloidoidea</taxon>
        <taxon>Alloionematidae</taxon>
        <taxon>Rhabditophanes</taxon>
    </lineage>
</organism>
<accession>A0AC35UB95</accession>
<name>A0AC35UB95_9BILA</name>